<keyword evidence="1" id="KW-1133">Transmembrane helix</keyword>
<proteinExistence type="predicted"/>
<protein>
    <submittedName>
        <fullName evidence="2">Uncharacterized protein</fullName>
    </submittedName>
</protein>
<keyword evidence="1" id="KW-0472">Membrane</keyword>
<keyword evidence="1" id="KW-0812">Transmembrane</keyword>
<evidence type="ECO:0000313" key="2">
    <source>
        <dbReference type="EMBL" id="PLW86825.1"/>
    </source>
</evidence>
<dbReference type="AlphaFoldDB" id="A0AAP8MFJ0"/>
<sequence>MKLRMLTIDMRRNTLRGRMCAHVRDDRLACLDTLLSPTDMFERARPPYAICDQPLVRRVVMGKGLRNRELGSQVKELTGGQSESVDKVDDLFEKLAELETIDGLRLTQTSENIRALELGITYLWAIIVTGWIVTYMA</sequence>
<accession>A0AAP8MFJ0</accession>
<reference evidence="2 3" key="1">
    <citation type="submission" date="2018-01" db="EMBL/GenBank/DDBJ databases">
        <title>The draft genome sequence of Halioglobus japonicus S1-36.</title>
        <authorList>
            <person name="Du Z.-J."/>
            <person name="Shi M.-J."/>
        </authorList>
    </citation>
    <scope>NUCLEOTIDE SEQUENCE [LARGE SCALE GENOMIC DNA]</scope>
    <source>
        <strain evidence="2 3">S1-36</strain>
    </source>
</reference>
<dbReference type="EMBL" id="PKUR01000002">
    <property type="protein sequence ID" value="PLW86825.1"/>
    <property type="molecule type" value="Genomic_DNA"/>
</dbReference>
<organism evidence="2 3">
    <name type="scientific">Halioglobus japonicus</name>
    <dbReference type="NCBI Taxonomy" id="930805"/>
    <lineage>
        <taxon>Bacteria</taxon>
        <taxon>Pseudomonadati</taxon>
        <taxon>Pseudomonadota</taxon>
        <taxon>Gammaproteobacteria</taxon>
        <taxon>Cellvibrionales</taxon>
        <taxon>Halieaceae</taxon>
        <taxon>Halioglobus</taxon>
    </lineage>
</organism>
<comment type="caution">
    <text evidence="2">The sequence shown here is derived from an EMBL/GenBank/DDBJ whole genome shotgun (WGS) entry which is preliminary data.</text>
</comment>
<keyword evidence="3" id="KW-1185">Reference proteome</keyword>
<dbReference type="Proteomes" id="UP000235162">
    <property type="component" value="Unassembled WGS sequence"/>
</dbReference>
<evidence type="ECO:0000256" key="1">
    <source>
        <dbReference type="SAM" id="Phobius"/>
    </source>
</evidence>
<evidence type="ECO:0000313" key="3">
    <source>
        <dbReference type="Proteomes" id="UP000235162"/>
    </source>
</evidence>
<feature type="transmembrane region" description="Helical" evidence="1">
    <location>
        <begin position="115"/>
        <end position="136"/>
    </location>
</feature>
<dbReference type="KEGG" id="hja:BST95_11635"/>
<name>A0AAP8MFJ0_9GAMM</name>
<gene>
    <name evidence="2" type="ORF">C0029_10635</name>
</gene>